<dbReference type="Gene3D" id="3.40.462.20">
    <property type="match status" value="1"/>
</dbReference>
<comment type="cofactor">
    <cofactor evidence="1">
        <name>FAD</name>
        <dbReference type="ChEBI" id="CHEBI:57692"/>
    </cofactor>
</comment>
<evidence type="ECO:0000259" key="6">
    <source>
        <dbReference type="PROSITE" id="PS51387"/>
    </source>
</evidence>
<dbReference type="PROSITE" id="PS51387">
    <property type="entry name" value="FAD_PCMH"/>
    <property type="match status" value="1"/>
</dbReference>
<keyword evidence="4" id="KW-0274">FAD</keyword>
<dbReference type="InterPro" id="IPR016169">
    <property type="entry name" value="FAD-bd_PCMH_sub2"/>
</dbReference>
<gene>
    <name evidence="7" type="ORF">IU449_07980</name>
</gene>
<dbReference type="RefSeq" id="WP_195001240.1">
    <property type="nucleotide sequence ID" value="NZ_JADLQN010000001.1"/>
</dbReference>
<dbReference type="InterPro" id="IPR050416">
    <property type="entry name" value="FAD-linked_Oxidoreductase"/>
</dbReference>
<organism evidence="7 8">
    <name type="scientific">Nocardia higoensis</name>
    <dbReference type="NCBI Taxonomy" id="228599"/>
    <lineage>
        <taxon>Bacteria</taxon>
        <taxon>Bacillati</taxon>
        <taxon>Actinomycetota</taxon>
        <taxon>Actinomycetes</taxon>
        <taxon>Mycobacteriales</taxon>
        <taxon>Nocardiaceae</taxon>
        <taxon>Nocardia</taxon>
    </lineage>
</organism>
<feature type="domain" description="FAD-binding PCMH-type" evidence="6">
    <location>
        <begin position="37"/>
        <end position="207"/>
    </location>
</feature>
<name>A0ABS0D7N1_9NOCA</name>
<dbReference type="InterPro" id="IPR016166">
    <property type="entry name" value="FAD-bd_PCMH"/>
</dbReference>
<dbReference type="InterPro" id="IPR012951">
    <property type="entry name" value="BBE"/>
</dbReference>
<evidence type="ECO:0000313" key="7">
    <source>
        <dbReference type="EMBL" id="MBF6354480.1"/>
    </source>
</evidence>
<dbReference type="Gene3D" id="3.30.43.10">
    <property type="entry name" value="Uridine Diphospho-n-acetylenolpyruvylglucosamine Reductase, domain 2"/>
    <property type="match status" value="1"/>
</dbReference>
<keyword evidence="5" id="KW-0560">Oxidoreductase</keyword>
<evidence type="ECO:0000256" key="2">
    <source>
        <dbReference type="ARBA" id="ARBA00005466"/>
    </source>
</evidence>
<protein>
    <submittedName>
        <fullName evidence="7">FAD-binding oxidoreductase</fullName>
    </submittedName>
</protein>
<dbReference type="Proteomes" id="UP000707731">
    <property type="component" value="Unassembled WGS sequence"/>
</dbReference>
<comment type="similarity">
    <text evidence="2">Belongs to the oxygen-dependent FAD-linked oxidoreductase family.</text>
</comment>
<dbReference type="SUPFAM" id="SSF55103">
    <property type="entry name" value="FAD-linked oxidases, C-terminal domain"/>
    <property type="match status" value="1"/>
</dbReference>
<keyword evidence="8" id="KW-1185">Reference proteome</keyword>
<dbReference type="SUPFAM" id="SSF56176">
    <property type="entry name" value="FAD-binding/transporter-associated domain-like"/>
    <property type="match status" value="1"/>
</dbReference>
<dbReference type="EMBL" id="JADLQN010000001">
    <property type="protein sequence ID" value="MBF6354480.1"/>
    <property type="molecule type" value="Genomic_DNA"/>
</dbReference>
<comment type="caution">
    <text evidence="7">The sequence shown here is derived from an EMBL/GenBank/DDBJ whole genome shotgun (WGS) entry which is preliminary data.</text>
</comment>
<evidence type="ECO:0000313" key="8">
    <source>
        <dbReference type="Proteomes" id="UP000707731"/>
    </source>
</evidence>
<dbReference type="Pfam" id="PF01565">
    <property type="entry name" value="FAD_binding_4"/>
    <property type="match status" value="1"/>
</dbReference>
<dbReference type="InterPro" id="IPR016164">
    <property type="entry name" value="FAD-linked_Oxase-like_C"/>
</dbReference>
<dbReference type="InterPro" id="IPR006094">
    <property type="entry name" value="Oxid_FAD_bind_N"/>
</dbReference>
<proteinExistence type="inferred from homology"/>
<evidence type="ECO:0000256" key="1">
    <source>
        <dbReference type="ARBA" id="ARBA00001974"/>
    </source>
</evidence>
<keyword evidence="3" id="KW-0285">Flavoprotein</keyword>
<dbReference type="PANTHER" id="PTHR42973:SF39">
    <property type="entry name" value="FAD-BINDING PCMH-TYPE DOMAIN-CONTAINING PROTEIN"/>
    <property type="match status" value="1"/>
</dbReference>
<evidence type="ECO:0000256" key="3">
    <source>
        <dbReference type="ARBA" id="ARBA00022630"/>
    </source>
</evidence>
<evidence type="ECO:0000256" key="4">
    <source>
        <dbReference type="ARBA" id="ARBA00022827"/>
    </source>
</evidence>
<evidence type="ECO:0000256" key="5">
    <source>
        <dbReference type="ARBA" id="ARBA00023002"/>
    </source>
</evidence>
<reference evidence="7 8" key="1">
    <citation type="submission" date="2020-10" db="EMBL/GenBank/DDBJ databases">
        <title>Identification of Nocardia species via Next-generation sequencing and recognition of intraspecies genetic diversity.</title>
        <authorList>
            <person name="Li P."/>
            <person name="Li P."/>
            <person name="Lu B."/>
        </authorList>
    </citation>
    <scope>NUCLEOTIDE SEQUENCE [LARGE SCALE GENOMIC DNA]</scope>
    <source>
        <strain evidence="7 8">BJ06-0143</strain>
    </source>
</reference>
<dbReference type="Pfam" id="PF08031">
    <property type="entry name" value="BBE"/>
    <property type="match status" value="1"/>
</dbReference>
<dbReference type="InterPro" id="IPR036318">
    <property type="entry name" value="FAD-bd_PCMH-like_sf"/>
</dbReference>
<dbReference type="PANTHER" id="PTHR42973">
    <property type="entry name" value="BINDING OXIDOREDUCTASE, PUTATIVE (AFU_ORTHOLOGUE AFUA_1G17690)-RELATED"/>
    <property type="match status" value="1"/>
</dbReference>
<sequence>MNPTVDLHDLQARLSGPVIRPGDSGYDRARRIWNGMIDRRPLAIAKPTDLADVQAAVNWARTAAVPVAVRCGGHSMAGHSTCDDGLVIDLRLMSAVTVDPDTATATAQGGCLLGAFDTATQAYMLATPAGVVSHTGLGGLVLGGGFGWLSRKYGLSIDNLTSAQVVLASGEQVTASDAEHPDLFWGLRGGGGNFGIVTEFEFRLHRVGPIRFFCGYFTLDDAPEVLRTWRDRMPTAPDELTWVFYLRLAPPLPEIPQNLWGTPVLCTMACWVGAAVDGEAAIDEIIALAACHGITKATLPYRGVQAYAFPGAVVPERICTKSGYAAALPDSLIDQILEYGAQISSPFSQLELLYLGGAVARVPTEFTAYHNRDLPYVISFAAAWNDPAQDVTHVSWAREGYGAITSHLSGGYVNFMNPDEDARTVDSYGAAKYQRLREIKATYDPHNFFRLNPNITPATPAGAAAGR</sequence>
<accession>A0ABS0D7N1</accession>
<dbReference type="InterPro" id="IPR016167">
    <property type="entry name" value="FAD-bd_PCMH_sub1"/>
</dbReference>
<dbReference type="Gene3D" id="3.30.465.10">
    <property type="match status" value="1"/>
</dbReference>